<feature type="region of interest" description="Disordered" evidence="10">
    <location>
        <begin position="744"/>
        <end position="776"/>
    </location>
</feature>
<feature type="compositionally biased region" description="Basic and acidic residues" evidence="10">
    <location>
        <begin position="306"/>
        <end position="318"/>
    </location>
</feature>
<feature type="compositionally biased region" description="Basic residues" evidence="10">
    <location>
        <begin position="347"/>
        <end position="356"/>
    </location>
</feature>
<feature type="region of interest" description="Disordered" evidence="10">
    <location>
        <begin position="269"/>
        <end position="404"/>
    </location>
</feature>
<evidence type="ECO:0000256" key="9">
    <source>
        <dbReference type="ARBA" id="ARBA00023180"/>
    </source>
</evidence>
<evidence type="ECO:0000256" key="4">
    <source>
        <dbReference type="ARBA" id="ARBA00022692"/>
    </source>
</evidence>
<evidence type="ECO:0000256" key="6">
    <source>
        <dbReference type="ARBA" id="ARBA00022989"/>
    </source>
</evidence>
<accession>F0Y3J2</accession>
<keyword evidence="13" id="KW-1185">Reference proteome</keyword>
<dbReference type="InterPro" id="IPR009729">
    <property type="entry name" value="Gal-3-0_sulfotransfrase"/>
</dbReference>
<keyword evidence="6" id="KW-1133">Transmembrane helix</keyword>
<proteinExistence type="inferred from homology"/>
<evidence type="ECO:0000256" key="2">
    <source>
        <dbReference type="ARBA" id="ARBA00008124"/>
    </source>
</evidence>
<evidence type="ECO:0000256" key="11">
    <source>
        <dbReference type="SAM" id="SignalP"/>
    </source>
</evidence>
<name>F0Y3J2_AURAN</name>
<comment type="subcellular location">
    <subcellularLocation>
        <location evidence="1">Golgi apparatus membrane</location>
        <topology evidence="1">Single-pass type II membrane protein</topology>
    </subcellularLocation>
</comment>
<evidence type="ECO:0000313" key="12">
    <source>
        <dbReference type="EMBL" id="EGB10561.1"/>
    </source>
</evidence>
<comment type="similarity">
    <text evidence="2">Belongs to the galactose-3-O-sulfotransferase family.</text>
</comment>
<dbReference type="Gene3D" id="3.40.50.300">
    <property type="entry name" value="P-loop containing nucleotide triphosphate hydrolases"/>
    <property type="match status" value="1"/>
</dbReference>
<feature type="signal peptide" evidence="11">
    <location>
        <begin position="1"/>
        <end position="16"/>
    </location>
</feature>
<dbReference type="InParanoid" id="F0Y3J2"/>
<keyword evidence="3" id="KW-0808">Transferase</keyword>
<keyword evidence="11" id="KW-0732">Signal</keyword>
<feature type="compositionally biased region" description="Basic and acidic residues" evidence="10">
    <location>
        <begin position="273"/>
        <end position="286"/>
    </location>
</feature>
<organism evidence="13">
    <name type="scientific">Aureococcus anophagefferens</name>
    <name type="common">Harmful bloom alga</name>
    <dbReference type="NCBI Taxonomy" id="44056"/>
    <lineage>
        <taxon>Eukaryota</taxon>
        <taxon>Sar</taxon>
        <taxon>Stramenopiles</taxon>
        <taxon>Ochrophyta</taxon>
        <taxon>Pelagophyceae</taxon>
        <taxon>Pelagomonadales</taxon>
        <taxon>Pelagomonadaceae</taxon>
        <taxon>Aureococcus</taxon>
    </lineage>
</organism>
<evidence type="ECO:0000256" key="5">
    <source>
        <dbReference type="ARBA" id="ARBA00022968"/>
    </source>
</evidence>
<dbReference type="RefSeq" id="XP_009035343.1">
    <property type="nucleotide sequence ID" value="XM_009037095.1"/>
</dbReference>
<dbReference type="GO" id="GO:0009247">
    <property type="term" value="P:glycolipid biosynthetic process"/>
    <property type="evidence" value="ECO:0007669"/>
    <property type="project" value="InterPro"/>
</dbReference>
<feature type="region of interest" description="Disordered" evidence="10">
    <location>
        <begin position="790"/>
        <end position="814"/>
    </location>
</feature>
<keyword evidence="4" id="KW-0812">Transmembrane</keyword>
<feature type="chain" id="PRO_5003261314" description="Sulfotransferase domain-containing protein" evidence="11">
    <location>
        <begin position="17"/>
        <end position="968"/>
    </location>
</feature>
<dbReference type="AlphaFoldDB" id="F0Y3J2"/>
<evidence type="ECO:0000256" key="1">
    <source>
        <dbReference type="ARBA" id="ARBA00004323"/>
    </source>
</evidence>
<dbReference type="PANTHER" id="PTHR14647">
    <property type="entry name" value="GALACTOSE-3-O-SULFOTRANSFERASE"/>
    <property type="match status" value="1"/>
</dbReference>
<evidence type="ECO:0000256" key="7">
    <source>
        <dbReference type="ARBA" id="ARBA00023034"/>
    </source>
</evidence>
<keyword evidence="7" id="KW-0333">Golgi apparatus</keyword>
<dbReference type="KEGG" id="aaf:AURANDRAFT_62442"/>
<evidence type="ECO:0008006" key="14">
    <source>
        <dbReference type="Google" id="ProtNLM"/>
    </source>
</evidence>
<evidence type="ECO:0000256" key="8">
    <source>
        <dbReference type="ARBA" id="ARBA00023136"/>
    </source>
</evidence>
<keyword evidence="9" id="KW-0325">Glycoprotein</keyword>
<dbReference type="Pfam" id="PF06990">
    <property type="entry name" value="Gal-3-0_sulfotr"/>
    <property type="match status" value="1"/>
</dbReference>
<keyword evidence="5" id="KW-0735">Signal-anchor</keyword>
<dbReference type="PANTHER" id="PTHR14647:SF87">
    <property type="entry name" value="PUTATIVE-RELATED"/>
    <property type="match status" value="1"/>
</dbReference>
<dbReference type="GeneID" id="20223900"/>
<dbReference type="GO" id="GO:0001733">
    <property type="term" value="F:galactosylceramide sulfotransferase activity"/>
    <property type="evidence" value="ECO:0007669"/>
    <property type="project" value="InterPro"/>
</dbReference>
<dbReference type="OrthoDB" id="514299at2759"/>
<reference evidence="12 13" key="1">
    <citation type="journal article" date="2011" name="Proc. Natl. Acad. Sci. U.S.A.">
        <title>Niche of harmful alga Aureococcus anophagefferens revealed through ecogenomics.</title>
        <authorList>
            <person name="Gobler C.J."/>
            <person name="Berry D.L."/>
            <person name="Dyhrman S.T."/>
            <person name="Wilhelm S.W."/>
            <person name="Salamov A."/>
            <person name="Lobanov A.V."/>
            <person name="Zhang Y."/>
            <person name="Collier J.L."/>
            <person name="Wurch L.L."/>
            <person name="Kustka A.B."/>
            <person name="Dill B.D."/>
            <person name="Shah M."/>
            <person name="VerBerkmoes N.C."/>
            <person name="Kuo A."/>
            <person name="Terry A."/>
            <person name="Pangilinan J."/>
            <person name="Lindquist E.A."/>
            <person name="Lucas S."/>
            <person name="Paulsen I.T."/>
            <person name="Hattenrath-Lehmann T.K."/>
            <person name="Talmage S.C."/>
            <person name="Walker E.A."/>
            <person name="Koch F."/>
            <person name="Burson A.M."/>
            <person name="Marcoval M.A."/>
            <person name="Tang Y.Z."/>
            <person name="Lecleir G.R."/>
            <person name="Coyne K.J."/>
            <person name="Berg G.M."/>
            <person name="Bertrand E.M."/>
            <person name="Saito M.A."/>
            <person name="Gladyshev V.N."/>
            <person name="Grigoriev I.V."/>
        </authorList>
    </citation>
    <scope>NUCLEOTIDE SEQUENCE [LARGE SCALE GENOMIC DNA]</scope>
    <source>
        <strain evidence="13">CCMP 1984</strain>
    </source>
</reference>
<sequence length="968" mass="103440">MLRRVAPLLAAAAASAWTNLGPCGANGRWGETVEEKIFFLKTIKTAGSTTRFIFLRFARGERMALLRSSNPGHILLDSTGRSQRWVDAKRFDAVGAARPRPAGASRYDVALDHATLDAQALATYLPGARWVTVSRDVPSRVVSAIAMFHGDMSPRDYFSGCAALDRGLCRGVAVKRPGLSENVHIWNSVAWQLGERAAAPPIDFARPHASVKRLERADASALVDLVEGNHSGAFALVMLTERYDESLVLLRSIFCWRWMDLLTQQPPVAPVQQDRRNRQEKHDRPKSVKAPEVYKAKKTHPFHFAKVFEGKKKDDRNATKQRKRARAAPPLVEGGIPGAVAANVKQQRSRLRRPAKGKPAAKAAPKPRAAAPPRPPPRPPTRPKVETRSFVATPAPTLGARDDGEGSTPDLWLFAAFGLAAAATAAAPDFRLRGPADALGATITVAVAGGLIYGAGLVIATGARALWAPAARGGTRAPRAAARAPRRRLGRDALDETVLRLNALDVAVHDAARRRFDALTDAYGGPEALARDARFYRAFRFAVAVACLRCESKAPGLLPAYAALDCADFAATCVELRRVDFVDLGAVDVGKRRTRDARAEAAIVELLRGCADLRAATVCPAGQPSLCATGPVCEPGTPDLPAKCDLGEAYRHWHTDCAGGGRSIIADVPEWAAMLSTPRRALLAAMEMDTKVQGQKAAAAATPSWRAPDKLAAALARDDSPLKDGVVDEAEVATALAALQEKLRLSTGGGAAPSPPRPPDRGADEPAAAAADDGSVDDVLARLEAWRAREATPPLSARTPRSAGESKAGDEAPFPAIASLEDEERKLQTVAFDEEERKLRDDAAEMRSAVSSLEAWREERRRETAALEARLAAEYEPGDAGGWATRAATGFEVLDLGELESLHDKALASARGARERVAGLLAGEGDAAGPAPFGVLDYGGDALREAADLELRQLEENLAKLRAEAETD</sequence>
<evidence type="ECO:0000256" key="10">
    <source>
        <dbReference type="SAM" id="MobiDB-lite"/>
    </source>
</evidence>
<feature type="compositionally biased region" description="Low complexity" evidence="10">
    <location>
        <begin position="357"/>
        <end position="369"/>
    </location>
</feature>
<dbReference type="GO" id="GO:0000139">
    <property type="term" value="C:Golgi membrane"/>
    <property type="evidence" value="ECO:0007669"/>
    <property type="project" value="UniProtKB-SubCell"/>
</dbReference>
<keyword evidence="8" id="KW-0472">Membrane</keyword>
<dbReference type="EMBL" id="GL833124">
    <property type="protein sequence ID" value="EGB10561.1"/>
    <property type="molecule type" value="Genomic_DNA"/>
</dbReference>
<dbReference type="Proteomes" id="UP000002729">
    <property type="component" value="Unassembled WGS sequence"/>
</dbReference>
<feature type="compositionally biased region" description="Pro residues" evidence="10">
    <location>
        <begin position="370"/>
        <end position="382"/>
    </location>
</feature>
<evidence type="ECO:0000256" key="3">
    <source>
        <dbReference type="ARBA" id="ARBA00022679"/>
    </source>
</evidence>
<dbReference type="InterPro" id="IPR027417">
    <property type="entry name" value="P-loop_NTPase"/>
</dbReference>
<evidence type="ECO:0000313" key="13">
    <source>
        <dbReference type="Proteomes" id="UP000002729"/>
    </source>
</evidence>
<gene>
    <name evidence="12" type="ORF">AURANDRAFT_62442</name>
</gene>
<protein>
    <recommendedName>
        <fullName evidence="14">Sulfotransferase domain-containing protein</fullName>
    </recommendedName>
</protein>